<accession>A0ABV8V2W0</accession>
<evidence type="ECO:0000259" key="1">
    <source>
        <dbReference type="PROSITE" id="PS50851"/>
    </source>
</evidence>
<dbReference type="EMBL" id="JBHSCX010000003">
    <property type="protein sequence ID" value="MFC4361442.1"/>
    <property type="molecule type" value="Genomic_DNA"/>
</dbReference>
<keyword evidence="3" id="KW-1185">Reference proteome</keyword>
<dbReference type="InterPro" id="IPR036061">
    <property type="entry name" value="CheW-like_dom_sf"/>
</dbReference>
<evidence type="ECO:0000313" key="2">
    <source>
        <dbReference type="EMBL" id="MFC4361442.1"/>
    </source>
</evidence>
<feature type="domain" description="CheW-like" evidence="1">
    <location>
        <begin position="14"/>
        <end position="156"/>
    </location>
</feature>
<protein>
    <submittedName>
        <fullName evidence="2">Chemotaxis protein CheW</fullName>
    </submittedName>
</protein>
<dbReference type="RefSeq" id="WP_290259686.1">
    <property type="nucleotide sequence ID" value="NZ_JAUFQG010000004.1"/>
</dbReference>
<comment type="caution">
    <text evidence="2">The sequence shown here is derived from an EMBL/GenBank/DDBJ whole genome shotgun (WGS) entry which is preliminary data.</text>
</comment>
<organism evidence="2 3">
    <name type="scientific">Simiduia curdlanivorans</name>
    <dbReference type="NCBI Taxonomy" id="1492769"/>
    <lineage>
        <taxon>Bacteria</taxon>
        <taxon>Pseudomonadati</taxon>
        <taxon>Pseudomonadota</taxon>
        <taxon>Gammaproteobacteria</taxon>
        <taxon>Cellvibrionales</taxon>
        <taxon>Cellvibrionaceae</taxon>
        <taxon>Simiduia</taxon>
    </lineage>
</organism>
<dbReference type="Proteomes" id="UP001595840">
    <property type="component" value="Unassembled WGS sequence"/>
</dbReference>
<evidence type="ECO:0000313" key="3">
    <source>
        <dbReference type="Proteomes" id="UP001595840"/>
    </source>
</evidence>
<name>A0ABV8V2W0_9GAMM</name>
<dbReference type="SUPFAM" id="SSF50341">
    <property type="entry name" value="CheW-like"/>
    <property type="match status" value="1"/>
</dbReference>
<dbReference type="Pfam" id="PF01584">
    <property type="entry name" value="CheW"/>
    <property type="match status" value="1"/>
</dbReference>
<dbReference type="Gene3D" id="2.40.50.180">
    <property type="entry name" value="CheA-289, Domain 4"/>
    <property type="match status" value="1"/>
</dbReference>
<reference evidence="3" key="1">
    <citation type="journal article" date="2019" name="Int. J. Syst. Evol. Microbiol.">
        <title>The Global Catalogue of Microorganisms (GCM) 10K type strain sequencing project: providing services to taxonomists for standard genome sequencing and annotation.</title>
        <authorList>
            <consortium name="The Broad Institute Genomics Platform"/>
            <consortium name="The Broad Institute Genome Sequencing Center for Infectious Disease"/>
            <person name="Wu L."/>
            <person name="Ma J."/>
        </authorList>
    </citation>
    <scope>NUCLEOTIDE SEQUENCE [LARGE SCALE GENOMIC DNA]</scope>
    <source>
        <strain evidence="3">CECT 8570</strain>
    </source>
</reference>
<gene>
    <name evidence="2" type="ORF">ACFOX3_03960</name>
</gene>
<proteinExistence type="predicted"/>
<dbReference type="PROSITE" id="PS50851">
    <property type="entry name" value="CHEW"/>
    <property type="match status" value="1"/>
</dbReference>
<dbReference type="InterPro" id="IPR002545">
    <property type="entry name" value="CheW-lke_dom"/>
</dbReference>
<sequence>MKAKAAIENQMAMDIPSLILPMSEHAMLAPTVSIAEIVPYARPELVADAPEWLLGVFEWRKQKLPLISLEALRGEAIGDIGPRTRIAVFNNTGVNDDLPFFAIQTQGIPRLSRVLASIIHEVEGVQTMPFERIRVDLEGEICSIPDVGALEQVILDYRRNGGAI</sequence>